<feature type="region of interest" description="Disordered" evidence="13">
    <location>
        <begin position="610"/>
        <end position="635"/>
    </location>
</feature>
<evidence type="ECO:0000256" key="5">
    <source>
        <dbReference type="ARBA" id="ARBA00022723"/>
    </source>
</evidence>
<keyword evidence="5" id="KW-0479">Metal-binding</keyword>
<dbReference type="KEGG" id="spao:SPAR_B00540"/>
<evidence type="ECO:0000256" key="13">
    <source>
        <dbReference type="SAM" id="MobiDB-lite"/>
    </source>
</evidence>
<dbReference type="GO" id="GO:0031507">
    <property type="term" value="P:heterochromatin formation"/>
    <property type="evidence" value="ECO:0007669"/>
    <property type="project" value="UniProtKB-ARBA"/>
</dbReference>
<evidence type="ECO:0000256" key="11">
    <source>
        <dbReference type="PIRSR" id="PIRSR602717-51"/>
    </source>
</evidence>
<protein>
    <recommendedName>
        <fullName evidence="3 12">Histone acetyltransferase</fullName>
        <ecNumber evidence="3 12">2.3.1.48</ecNumber>
    </recommendedName>
</protein>
<dbReference type="FunFam" id="1.10.10.10:FF:000837">
    <property type="entry name" value="Histone acetyltransferase"/>
    <property type="match status" value="1"/>
</dbReference>
<evidence type="ECO:0000256" key="8">
    <source>
        <dbReference type="ARBA" id="ARBA00022853"/>
    </source>
</evidence>
<dbReference type="GO" id="GO:0005634">
    <property type="term" value="C:nucleus"/>
    <property type="evidence" value="ECO:0007669"/>
    <property type="project" value="UniProtKB-SubCell"/>
</dbReference>
<accession>A0A8B8ULA2</accession>
<dbReference type="Pfam" id="PF01853">
    <property type="entry name" value="MOZ_SAS"/>
    <property type="match status" value="1"/>
</dbReference>
<dbReference type="FunFam" id="3.40.630.30:FF:000001">
    <property type="entry name" value="Histone acetyltransferase"/>
    <property type="match status" value="1"/>
</dbReference>
<dbReference type="GO" id="GO:0003682">
    <property type="term" value="F:chromatin binding"/>
    <property type="evidence" value="ECO:0007669"/>
    <property type="project" value="TreeGrafter"/>
</dbReference>
<feature type="compositionally biased region" description="Polar residues" evidence="13">
    <location>
        <begin position="725"/>
        <end position="735"/>
    </location>
</feature>
<evidence type="ECO:0000256" key="9">
    <source>
        <dbReference type="ARBA" id="ARBA00022990"/>
    </source>
</evidence>
<dbReference type="EC" id="2.3.1.48" evidence="3 12"/>
<dbReference type="GeneID" id="54628738"/>
<dbReference type="GO" id="GO:0003712">
    <property type="term" value="F:transcription coregulator activity"/>
    <property type="evidence" value="ECO:0007669"/>
    <property type="project" value="TreeGrafter"/>
</dbReference>
<evidence type="ECO:0000259" key="14">
    <source>
        <dbReference type="PROSITE" id="PS51726"/>
    </source>
</evidence>
<keyword evidence="4" id="KW-0808">Transferase</keyword>
<dbReference type="GO" id="GO:0006357">
    <property type="term" value="P:regulation of transcription by RNA polymerase II"/>
    <property type="evidence" value="ECO:0007669"/>
    <property type="project" value="TreeGrafter"/>
</dbReference>
<dbReference type="AlphaFoldDB" id="A0A8B8ULA2"/>
<dbReference type="OrthoDB" id="787137at2759"/>
<proteinExistence type="inferred from homology"/>
<keyword evidence="7" id="KW-0862">Zinc</keyword>
<dbReference type="InterPro" id="IPR036388">
    <property type="entry name" value="WH-like_DNA-bd_sf"/>
</dbReference>
<dbReference type="Gene3D" id="3.30.60.60">
    <property type="entry name" value="N-acetyl transferase-like"/>
    <property type="match status" value="1"/>
</dbReference>
<dbReference type="PANTHER" id="PTHR10615">
    <property type="entry name" value="HISTONE ACETYLTRANSFERASE"/>
    <property type="match status" value="1"/>
</dbReference>
<dbReference type="PANTHER" id="PTHR10615:SF161">
    <property type="entry name" value="HISTONE ACETYLTRANSFERASE KAT7"/>
    <property type="match status" value="1"/>
</dbReference>
<dbReference type="InterPro" id="IPR002717">
    <property type="entry name" value="HAT_MYST-type"/>
</dbReference>
<keyword evidence="6" id="KW-0863">Zinc-finger</keyword>
<dbReference type="SUPFAM" id="SSF55729">
    <property type="entry name" value="Acyl-CoA N-acyltransferases (Nat)"/>
    <property type="match status" value="1"/>
</dbReference>
<dbReference type="InterPro" id="IPR016181">
    <property type="entry name" value="Acyl_CoA_acyltransferase"/>
</dbReference>
<comment type="catalytic activity">
    <reaction evidence="12">
        <text>L-lysyl-[protein] + acetyl-CoA = N(6)-acetyl-L-lysyl-[protein] + CoA + H(+)</text>
        <dbReference type="Rhea" id="RHEA:45948"/>
        <dbReference type="Rhea" id="RHEA-COMP:9752"/>
        <dbReference type="Rhea" id="RHEA-COMP:10731"/>
        <dbReference type="ChEBI" id="CHEBI:15378"/>
        <dbReference type="ChEBI" id="CHEBI:29969"/>
        <dbReference type="ChEBI" id="CHEBI:57287"/>
        <dbReference type="ChEBI" id="CHEBI:57288"/>
        <dbReference type="ChEBI" id="CHEBI:61930"/>
        <dbReference type="EC" id="2.3.1.48"/>
    </reaction>
</comment>
<feature type="domain" description="MYST-type HAT" evidence="14">
    <location>
        <begin position="268"/>
        <end position="574"/>
    </location>
</feature>
<feature type="compositionally biased region" description="Acidic residues" evidence="13">
    <location>
        <begin position="754"/>
        <end position="814"/>
    </location>
</feature>
<dbReference type="PROSITE" id="PS51726">
    <property type="entry name" value="MYST_HAT"/>
    <property type="match status" value="1"/>
</dbReference>
<evidence type="ECO:0000256" key="7">
    <source>
        <dbReference type="ARBA" id="ARBA00022833"/>
    </source>
</evidence>
<keyword evidence="10 12" id="KW-0539">Nucleus</keyword>
<gene>
    <name evidence="15" type="primary">SAS3</name>
    <name evidence="15" type="ORF">SPAR_B00540</name>
</gene>
<keyword evidence="9" id="KW-0007">Acetylation</keyword>
<reference evidence="15" key="4">
    <citation type="submission" date="2025-08" db="UniProtKB">
        <authorList>
            <consortium name="RefSeq"/>
        </authorList>
    </citation>
    <scope>IDENTIFICATION</scope>
    <source>
        <strain evidence="15">CBS432</strain>
    </source>
</reference>
<name>A0A8B8ULA2_SACPA</name>
<dbReference type="InterPro" id="IPR040706">
    <property type="entry name" value="Zf-MYST"/>
</dbReference>
<comment type="subcellular location">
    <subcellularLocation>
        <location evidence="1 12">Nucleus</location>
    </subcellularLocation>
</comment>
<dbReference type="Pfam" id="PF17772">
    <property type="entry name" value="zf-MYST"/>
    <property type="match status" value="1"/>
</dbReference>
<feature type="active site" description="Proton donor/acceptor" evidence="11">
    <location>
        <position position="453"/>
    </location>
</feature>
<keyword evidence="8" id="KW-0156">Chromatin regulator</keyword>
<organism evidence="15">
    <name type="scientific">Saccharomyces paradoxus</name>
    <name type="common">Yeast</name>
    <name type="synonym">Saccharomyces douglasii</name>
    <dbReference type="NCBI Taxonomy" id="27291"/>
    <lineage>
        <taxon>Eukaryota</taxon>
        <taxon>Fungi</taxon>
        <taxon>Dikarya</taxon>
        <taxon>Ascomycota</taxon>
        <taxon>Saccharomycotina</taxon>
        <taxon>Saccharomycetes</taxon>
        <taxon>Saccharomycetales</taxon>
        <taxon>Saccharomycetaceae</taxon>
        <taxon>Saccharomyces</taxon>
    </lineage>
</organism>
<evidence type="ECO:0000256" key="12">
    <source>
        <dbReference type="RuleBase" id="RU361211"/>
    </source>
</evidence>
<dbReference type="Gene3D" id="3.40.630.30">
    <property type="match status" value="1"/>
</dbReference>
<evidence type="ECO:0000313" key="15">
    <source>
        <dbReference type="RefSeq" id="XP_033764547.1"/>
    </source>
</evidence>
<comment type="similarity">
    <text evidence="2 12">Belongs to the MYST (SAS/MOZ) family.</text>
</comment>
<dbReference type="FunFam" id="3.30.60.60:FF:000001">
    <property type="entry name" value="Histone acetyltransferase"/>
    <property type="match status" value="1"/>
</dbReference>
<evidence type="ECO:0000256" key="3">
    <source>
        <dbReference type="ARBA" id="ARBA00013184"/>
    </source>
</evidence>
<evidence type="ECO:0000256" key="2">
    <source>
        <dbReference type="ARBA" id="ARBA00010107"/>
    </source>
</evidence>
<evidence type="ECO:0000256" key="6">
    <source>
        <dbReference type="ARBA" id="ARBA00022771"/>
    </source>
</evidence>
<dbReference type="GO" id="GO:0008270">
    <property type="term" value="F:zinc ion binding"/>
    <property type="evidence" value="ECO:0007669"/>
    <property type="project" value="UniProtKB-KW"/>
</dbReference>
<reference evidence="15" key="3">
    <citation type="submission" date="2025-07" db="EMBL/GenBank/DDBJ databases">
        <authorList>
            <consortium name="NCBI Genome Project"/>
        </authorList>
    </citation>
    <scope>NUCLEOTIDE SEQUENCE</scope>
    <source>
        <strain evidence="15">CBS432</strain>
    </source>
</reference>
<feature type="compositionally biased region" description="Polar residues" evidence="13">
    <location>
        <begin position="610"/>
        <end position="619"/>
    </location>
</feature>
<feature type="region of interest" description="Disordered" evidence="13">
    <location>
        <begin position="720"/>
        <end position="838"/>
    </location>
</feature>
<dbReference type="GO" id="GO:1990467">
    <property type="term" value="C:NuA3a histone acetyltransferase complex"/>
    <property type="evidence" value="ECO:0007669"/>
    <property type="project" value="TreeGrafter"/>
</dbReference>
<evidence type="ECO:0000256" key="4">
    <source>
        <dbReference type="ARBA" id="ARBA00022679"/>
    </source>
</evidence>
<feature type="compositionally biased region" description="Basic residues" evidence="13">
    <location>
        <begin position="820"/>
        <end position="830"/>
    </location>
</feature>
<reference evidence="15" key="1">
    <citation type="journal article" date="2017" name="Nat. Genet.">
        <title>Contrasting evolutionary genome dynamics between domesticated and wild yeasts.</title>
        <authorList>
            <person name="Yue J.X."/>
            <person name="Li J."/>
            <person name="Aigrain L."/>
            <person name="Hallin J."/>
            <person name="Persson K."/>
            <person name="Oliver K."/>
            <person name="Bergstrom A."/>
            <person name="Coupland P."/>
            <person name="Warringer J."/>
            <person name="Lagomarsino M.C."/>
            <person name="Fischer G."/>
            <person name="Durbin R."/>
            <person name="Liti G."/>
        </authorList>
    </citation>
    <scope>NUCLEOTIDE SEQUENCE</scope>
    <source>
        <strain evidence="15">CBS432</strain>
    </source>
</reference>
<sequence length="838" mass="98384">MSLTVNDESPKPKKNALLKNLEIDDLIHSQFVTTNTNGHRTTRNLSNSVTDVAHRIRGSVRSDKDFNKIKKGSEVSQQTNVTSEISPRNIVNWDSKMGTISFPIIEPNIEVSEKLEVRIKYNSINFFNFERLISKSSAIAPLVNKNITPPDASTGFQGRINRLKKAWGIQAENIAYPYSSDNTPLKDNDSWQWYIPYGGTIKKMKDFSTKRTLPTWEDKIKFLTLLENSKSATYINGNVPLCNHNETDRENENRKRRKRKVLRIRNKVGSSQIEYIVLRNYEIRPWYTSPFPEYINQNKIVFICEFCLKYMTSRYTFYRHQLKCQAFKPPGNEIYREGKLSVWEIDGREDVLYCQNLCLLAKCFINSKTLYYDVEPFIFYILTEREDEENLTHQNSAKFHFVGYFSKEKFNSNDYNLSCILTLPIYQRKGYGQFLMEFSYLLSRKESKFGTPEKPLSDLGLLTYRTFWKMKCAEVLLKLRDSAERQSNDKDEDSFQQVTLHDIAKLTGMIPTDVVFGLEQLQVLYRHKKRSLSSLNDFDYIIKIDSWRRIEKIYKIWSSKNYPRVKYDKLLWEPIILGPSFGINGMMNLEPTALADEALTNETMAPVISNNTHIENYNNSRAQNKRRRRKRSSEYKTSKLHVNNILEPEVPVTDFFQNTISSLTDYMCDYNNMKYDRLIYQAEKSALERIYNRERMPRSKFDTENHWELCFTIKNSEVPFENHTSRNNDTGISSLEQDEVENDIDAELRVGGNVEEDEDKDFTLDDDIEEDQTSEENDEDDLVLEGDEEESIYEEDNDDDEEGEEKEQEEDENDIGNHRKEGRVRKRRKVTLIEDDEE</sequence>
<evidence type="ECO:0000256" key="1">
    <source>
        <dbReference type="ARBA" id="ARBA00004123"/>
    </source>
</evidence>
<dbReference type="GO" id="GO:0004402">
    <property type="term" value="F:histone acetyltransferase activity"/>
    <property type="evidence" value="ECO:0007669"/>
    <property type="project" value="InterPro"/>
</dbReference>
<dbReference type="RefSeq" id="XP_033764547.1">
    <property type="nucleotide sequence ID" value="XM_033908656.1"/>
</dbReference>
<dbReference type="Gene3D" id="1.10.10.10">
    <property type="entry name" value="Winged helix-like DNA-binding domain superfamily/Winged helix DNA-binding domain"/>
    <property type="match status" value="1"/>
</dbReference>
<reference evidence="15" key="2">
    <citation type="submission" date="2020-01" db="EMBL/GenBank/DDBJ databases">
        <title>Population-level Yeast Reference Genomes.</title>
        <authorList>
            <person name="Yue J.-X."/>
        </authorList>
    </citation>
    <scope>NUCLEOTIDE SEQUENCE</scope>
    <source>
        <strain evidence="15">CBS432</strain>
    </source>
</reference>
<evidence type="ECO:0000256" key="10">
    <source>
        <dbReference type="ARBA" id="ARBA00023242"/>
    </source>
</evidence>
<dbReference type="VEuPathDB" id="FungiDB:SPAR_B00540"/>
<dbReference type="InterPro" id="IPR050603">
    <property type="entry name" value="MYST_HAT"/>
</dbReference>
<feature type="compositionally biased region" description="Acidic residues" evidence="13">
    <location>
        <begin position="736"/>
        <end position="745"/>
    </location>
</feature>